<accession>A0A0F9A094</accession>
<comment type="caution">
    <text evidence="1">The sequence shown here is derived from an EMBL/GenBank/DDBJ whole genome shotgun (WGS) entry which is preliminary data.</text>
</comment>
<sequence>ELANFQSLLIEMGISDYCTFSSSIVRGLDYYTGIVFEVFDTGKFHQSFYPEPINSLQMKIN</sequence>
<dbReference type="SUPFAM" id="SSF55681">
    <property type="entry name" value="Class II aaRS and biotin synthetases"/>
    <property type="match status" value="1"/>
</dbReference>
<protein>
    <recommendedName>
        <fullName evidence="2">Class II Histidinyl-tRNA synthetase (HisRS)-like catalytic core domain-containing protein</fullName>
    </recommendedName>
</protein>
<evidence type="ECO:0000313" key="1">
    <source>
        <dbReference type="EMBL" id="KKK99647.1"/>
    </source>
</evidence>
<reference evidence="1" key="1">
    <citation type="journal article" date="2015" name="Nature">
        <title>Complex archaea that bridge the gap between prokaryotes and eukaryotes.</title>
        <authorList>
            <person name="Spang A."/>
            <person name="Saw J.H."/>
            <person name="Jorgensen S.L."/>
            <person name="Zaremba-Niedzwiedzka K."/>
            <person name="Martijn J."/>
            <person name="Lind A.E."/>
            <person name="van Eijk R."/>
            <person name="Schleper C."/>
            <person name="Guy L."/>
            <person name="Ettema T.J."/>
        </authorList>
    </citation>
    <scope>NUCLEOTIDE SEQUENCE</scope>
</reference>
<proteinExistence type="predicted"/>
<dbReference type="EMBL" id="LAZR01045114">
    <property type="protein sequence ID" value="KKK99647.1"/>
    <property type="molecule type" value="Genomic_DNA"/>
</dbReference>
<gene>
    <name evidence="1" type="ORF">LCGC14_2630640</name>
</gene>
<dbReference type="AlphaFoldDB" id="A0A0F9A094"/>
<dbReference type="Gene3D" id="3.30.930.10">
    <property type="entry name" value="Bira Bifunctional Protein, Domain 2"/>
    <property type="match status" value="1"/>
</dbReference>
<name>A0A0F9A094_9ZZZZ</name>
<evidence type="ECO:0008006" key="2">
    <source>
        <dbReference type="Google" id="ProtNLM"/>
    </source>
</evidence>
<organism evidence="1">
    <name type="scientific">marine sediment metagenome</name>
    <dbReference type="NCBI Taxonomy" id="412755"/>
    <lineage>
        <taxon>unclassified sequences</taxon>
        <taxon>metagenomes</taxon>
        <taxon>ecological metagenomes</taxon>
    </lineage>
</organism>
<dbReference type="InterPro" id="IPR045864">
    <property type="entry name" value="aa-tRNA-synth_II/BPL/LPL"/>
</dbReference>
<feature type="non-terminal residue" evidence="1">
    <location>
        <position position="1"/>
    </location>
</feature>